<dbReference type="InterPro" id="IPR054108">
    <property type="entry name" value="USP25/28_UIM"/>
</dbReference>
<dbReference type="InterPro" id="IPR018200">
    <property type="entry name" value="USP_CS"/>
</dbReference>
<organism evidence="12 13">
    <name type="scientific">Sphenodon punctatus</name>
    <name type="common">Tuatara</name>
    <name type="synonym">Hatteria punctata</name>
    <dbReference type="NCBI Taxonomy" id="8508"/>
    <lineage>
        <taxon>Eukaryota</taxon>
        <taxon>Metazoa</taxon>
        <taxon>Chordata</taxon>
        <taxon>Craniata</taxon>
        <taxon>Vertebrata</taxon>
        <taxon>Euteleostomi</taxon>
        <taxon>Lepidosauria</taxon>
        <taxon>Sphenodontia</taxon>
        <taxon>Sphenodontidae</taxon>
        <taxon>Sphenodon</taxon>
    </lineage>
</organism>
<keyword evidence="6" id="KW-0378">Hydrolase</keyword>
<protein>
    <recommendedName>
        <fullName evidence="3">ubiquitinyl hydrolase 1</fullName>
        <ecNumber evidence="3">3.4.19.12</ecNumber>
    </recommendedName>
</protein>
<feature type="region of interest" description="Disordered" evidence="10">
    <location>
        <begin position="111"/>
        <end position="141"/>
    </location>
</feature>
<evidence type="ECO:0000256" key="10">
    <source>
        <dbReference type="SAM" id="MobiDB-lite"/>
    </source>
</evidence>
<comment type="subcellular location">
    <subcellularLocation>
        <location evidence="2">Nucleus</location>
    </subcellularLocation>
</comment>
<keyword evidence="7" id="KW-0788">Thiol protease</keyword>
<evidence type="ECO:0000256" key="2">
    <source>
        <dbReference type="ARBA" id="ARBA00004123"/>
    </source>
</evidence>
<keyword evidence="5" id="KW-0833">Ubl conjugation pathway</keyword>
<dbReference type="InterPro" id="IPR009060">
    <property type="entry name" value="UBA-like_sf"/>
</dbReference>
<dbReference type="EC" id="3.4.19.12" evidence="3"/>
<accession>A0A8D0GQG1</accession>
<dbReference type="Pfam" id="PF21909">
    <property type="entry name" value="USP_UIM_N"/>
    <property type="match status" value="1"/>
</dbReference>
<feature type="domain" description="UBA-like" evidence="11">
    <location>
        <begin position="20"/>
        <end position="60"/>
    </location>
</feature>
<keyword evidence="13" id="KW-1185">Reference proteome</keyword>
<evidence type="ECO:0000256" key="7">
    <source>
        <dbReference type="ARBA" id="ARBA00022807"/>
    </source>
</evidence>
<dbReference type="InterPro" id="IPR038765">
    <property type="entry name" value="Papain-like_cys_pep_sf"/>
</dbReference>
<dbReference type="AlphaFoldDB" id="A0A8D0GQG1"/>
<evidence type="ECO:0000256" key="6">
    <source>
        <dbReference type="ARBA" id="ARBA00022801"/>
    </source>
</evidence>
<dbReference type="GO" id="GO:0005634">
    <property type="term" value="C:nucleus"/>
    <property type="evidence" value="ECO:0007669"/>
    <property type="project" value="UniProtKB-SubCell"/>
</dbReference>
<reference evidence="12" key="2">
    <citation type="submission" date="2025-09" db="UniProtKB">
        <authorList>
            <consortium name="Ensembl"/>
        </authorList>
    </citation>
    <scope>IDENTIFICATION</scope>
</reference>
<feature type="compositionally biased region" description="Basic and acidic residues" evidence="10">
    <location>
        <begin position="113"/>
        <end position="139"/>
    </location>
</feature>
<comment type="catalytic activity">
    <reaction evidence="1">
        <text>Thiol-dependent hydrolysis of ester, thioester, amide, peptide and isopeptide bonds formed by the C-terminal Gly of ubiquitin (a 76-residue protein attached to proteins as an intracellular targeting signal).</text>
        <dbReference type="EC" id="3.4.19.12"/>
    </reaction>
</comment>
<dbReference type="PROSITE" id="PS00972">
    <property type="entry name" value="USP_1"/>
    <property type="match status" value="1"/>
</dbReference>
<dbReference type="SUPFAM" id="SSF54001">
    <property type="entry name" value="Cysteine proteinases"/>
    <property type="match status" value="1"/>
</dbReference>
<dbReference type="Proteomes" id="UP000694392">
    <property type="component" value="Unplaced"/>
</dbReference>
<dbReference type="Gene3D" id="6.10.250.1720">
    <property type="match status" value="1"/>
</dbReference>
<dbReference type="InterPro" id="IPR054109">
    <property type="entry name" value="UBA_8"/>
</dbReference>
<evidence type="ECO:0000256" key="4">
    <source>
        <dbReference type="ARBA" id="ARBA00022670"/>
    </source>
</evidence>
<keyword evidence="8" id="KW-0832">Ubl conjugation</keyword>
<evidence type="ECO:0000256" key="1">
    <source>
        <dbReference type="ARBA" id="ARBA00000707"/>
    </source>
</evidence>
<evidence type="ECO:0000256" key="5">
    <source>
        <dbReference type="ARBA" id="ARBA00022786"/>
    </source>
</evidence>
<reference evidence="12" key="1">
    <citation type="submission" date="2025-08" db="UniProtKB">
        <authorList>
            <consortium name="Ensembl"/>
        </authorList>
    </citation>
    <scope>IDENTIFICATION</scope>
</reference>
<dbReference type="GO" id="GO:0006508">
    <property type="term" value="P:proteolysis"/>
    <property type="evidence" value="ECO:0007669"/>
    <property type="project" value="UniProtKB-KW"/>
</dbReference>
<evidence type="ECO:0000313" key="12">
    <source>
        <dbReference type="Ensembl" id="ENSSPUP00000012289.1"/>
    </source>
</evidence>
<evidence type="ECO:0000256" key="9">
    <source>
        <dbReference type="ARBA" id="ARBA00023242"/>
    </source>
</evidence>
<evidence type="ECO:0000256" key="3">
    <source>
        <dbReference type="ARBA" id="ARBA00012759"/>
    </source>
</evidence>
<dbReference type="SUPFAM" id="SSF46934">
    <property type="entry name" value="UBA-like"/>
    <property type="match status" value="1"/>
</dbReference>
<evidence type="ECO:0000256" key="8">
    <source>
        <dbReference type="ARBA" id="ARBA00022843"/>
    </source>
</evidence>
<sequence length="186" mass="20190">MTAELQDQEGVAESPAGATCQMLLNQLQEITGIQEPSFLRAALKVANGDLTQAINFLMEECVKEPGQEAFAVEPCDCEGSAAGKELPTNAIDQTPDNKDNLQAAVTLSLLESPEARAGERDPKKPTNGAHEADSAESKHCSKRKRCEVWGESSAQQEWRRADDWPVGMKNIGNTCWFSAVIQVRGC</sequence>
<evidence type="ECO:0000259" key="11">
    <source>
        <dbReference type="Pfam" id="PF22566"/>
    </source>
</evidence>
<name>A0A8D0GQG1_SPHPU</name>
<dbReference type="OMA" id="AFAVEPC"/>
<evidence type="ECO:0000313" key="13">
    <source>
        <dbReference type="Proteomes" id="UP000694392"/>
    </source>
</evidence>
<keyword evidence="4" id="KW-0645">Protease</keyword>
<dbReference type="GeneTree" id="ENSGT00940000175256"/>
<dbReference type="Gene3D" id="1.10.8.10">
    <property type="entry name" value="DNA helicase RuvA subunit, C-terminal domain"/>
    <property type="match status" value="1"/>
</dbReference>
<dbReference type="Ensembl" id="ENSSPUT00000013102.1">
    <property type="protein sequence ID" value="ENSSPUP00000012289.1"/>
    <property type="gene ID" value="ENSSPUG00000009442.1"/>
</dbReference>
<keyword evidence="9" id="KW-0539">Nucleus</keyword>
<proteinExistence type="predicted"/>
<dbReference type="Pfam" id="PF22566">
    <property type="entry name" value="UBA_8"/>
    <property type="match status" value="1"/>
</dbReference>
<dbReference type="GO" id="GO:0004843">
    <property type="term" value="F:cysteine-type deubiquitinase activity"/>
    <property type="evidence" value="ECO:0007669"/>
    <property type="project" value="UniProtKB-EC"/>
</dbReference>